<sequence length="1030" mass="109591">MPQVVQRGPRHRDLRVQVRLHRRSPRGVSRSSARVHEWRPEVTSQSHRLPAEHPVGGRTTERIDRSTPLTFTVDGTEYTGFAGDTVASALLANGVVETGPSMYLRRPRGILAAGVEEPNALLTVKDRGAGGVNETMLPATVVELTDGLDATYLSGLGTLDPRQDTAVYDKKHVHTDVLVIGAGPAGLSAAREAAATGARVILIDDQPEVGGSLLSAPGETVDGVPAPEWIAAAAAELAAAEDVTVLTRTNAFGSYDSNYVVALESRTDHLGTAKARELDAQGVSRQRLWHIRAGQVVLATGAHERPIVFADNDRPGIMLASAARTYLNRYGVRPGSSAVVFTTNDSAYATAADLVAAGVPVAAVVDARPEKTPVASAAEAAGIRVIPGSVVSSTEGSESGRVSGVVVRGLDAAGKLTGEGERLAADLLAVSGGWSPLVHLFSQRQGKLRWDDDLAGFVPASTVTAQQVVGAARGSYGTGDAVSEGAHAGAVAAFNAGFVTEAGEHATAVSAYPAAASAPTRQVWLVPGETGGPADWDTHFVDFQRDQTVKDVLRATGAGMRSVEHVKRYTSISTANDQGKTSGVNAIGVIAAALKGQADSSAPGIGEIGTTTFRAPYAPVAFAAMAGRKRGELFDPERITSIHPWHVEHGAKFEFVGQWLRPWYFPQGEETMDEAVLRECAAVRESVGFMDATTLGKIEIWGADAGEFLNRIYTNAFKKLAPGMGRYGVMCGPDGMIFDDGVTLRIDQDRYFMTTTTGGAAKVLDWLEEWHQTEWPELDANFTSVTEQWTTVAVVGPKSRAVIAKVAPELDVDNDAFPFMAWRETTLASGIPARVCRISFSGELAYEINVATWYGLQVWEDVAEAGAEFDITPYGTETMHVLRAEKGYPIVGQDTDGTVTPQDAGMEWIVSKAKDFVGKRSYSREDTARGDRKHLISLVPVDPSFRLPEGTQIIEQGLSADSSQGPVPMQGFVTSSYHSAALGRSFALALIKNGRNRIGETLTAVAGDRLVDVTVGETVLFDPEGKRRDG</sequence>
<keyword evidence="3" id="KW-0547">Nucleotide-binding</keyword>
<organism evidence="9 10">
    <name type="scientific">Sinomonas cellulolyticus</name>
    <dbReference type="NCBI Taxonomy" id="2801916"/>
    <lineage>
        <taxon>Bacteria</taxon>
        <taxon>Bacillati</taxon>
        <taxon>Actinomycetota</taxon>
        <taxon>Actinomycetes</taxon>
        <taxon>Micrococcales</taxon>
        <taxon>Micrococcaceae</taxon>
        <taxon>Sinomonas</taxon>
    </lineage>
</organism>
<dbReference type="InterPro" id="IPR013977">
    <property type="entry name" value="GcvT_C"/>
</dbReference>
<dbReference type="Gene3D" id="3.50.50.60">
    <property type="entry name" value="FAD/NAD(P)-binding domain"/>
    <property type="match status" value="1"/>
</dbReference>
<dbReference type="Proteomes" id="UP000639051">
    <property type="component" value="Unassembled WGS sequence"/>
</dbReference>
<dbReference type="PIRSF" id="PIRSF037980">
    <property type="entry name" value="SoxA"/>
    <property type="match status" value="1"/>
</dbReference>
<dbReference type="PRINTS" id="PR00368">
    <property type="entry name" value="FADPNR"/>
</dbReference>
<dbReference type="InterPro" id="IPR006277">
    <property type="entry name" value="Sarcosine_oxidase_asu"/>
</dbReference>
<dbReference type="InterPro" id="IPR028896">
    <property type="entry name" value="GcvT/YgfZ/DmdA"/>
</dbReference>
<dbReference type="PANTHER" id="PTHR43757:SF2">
    <property type="entry name" value="AMINOMETHYLTRANSFERASE, MITOCHONDRIAL"/>
    <property type="match status" value="1"/>
</dbReference>
<name>A0ABS1JZY2_9MICC</name>
<dbReference type="InterPro" id="IPR029043">
    <property type="entry name" value="GcvT/YgfZ_C"/>
</dbReference>
<evidence type="ECO:0000259" key="8">
    <source>
        <dbReference type="Pfam" id="PF17806"/>
    </source>
</evidence>
<dbReference type="InterPro" id="IPR041117">
    <property type="entry name" value="SoxA_A3"/>
</dbReference>
<dbReference type="SUPFAM" id="SSF51905">
    <property type="entry name" value="FAD/NAD(P)-binding domain"/>
    <property type="match status" value="1"/>
</dbReference>
<dbReference type="Pfam" id="PF01571">
    <property type="entry name" value="GCV_T"/>
    <property type="match status" value="1"/>
</dbReference>
<dbReference type="InterPro" id="IPR042204">
    <property type="entry name" value="2Fe-2S-bd_N"/>
</dbReference>
<feature type="domain" description="SoxA A3" evidence="8">
    <location>
        <begin position="538"/>
        <end position="628"/>
    </location>
</feature>
<dbReference type="PRINTS" id="PR00411">
    <property type="entry name" value="PNDRDTASEI"/>
</dbReference>
<evidence type="ECO:0000313" key="10">
    <source>
        <dbReference type="Proteomes" id="UP000639051"/>
    </source>
</evidence>
<dbReference type="InterPro" id="IPR036188">
    <property type="entry name" value="FAD/NAD-bd_sf"/>
</dbReference>
<evidence type="ECO:0000256" key="4">
    <source>
        <dbReference type="SAM" id="MobiDB-lite"/>
    </source>
</evidence>
<gene>
    <name evidence="9" type="ORF">JJE72_05495</name>
</gene>
<comment type="cofactor">
    <cofactor evidence="3">
        <name>NAD(+)</name>
        <dbReference type="ChEBI" id="CHEBI:57540"/>
    </cofactor>
    <text evidence="3">Binds 1 NAD(+) per subunit.</text>
</comment>
<dbReference type="InterPro" id="IPR006222">
    <property type="entry name" value="GCVT_N"/>
</dbReference>
<dbReference type="InterPro" id="IPR023753">
    <property type="entry name" value="FAD/NAD-binding_dom"/>
</dbReference>
<evidence type="ECO:0000256" key="1">
    <source>
        <dbReference type="ARBA" id="ARBA00008609"/>
    </source>
</evidence>
<dbReference type="Pfam" id="PF07992">
    <property type="entry name" value="Pyr_redox_2"/>
    <property type="match status" value="1"/>
</dbReference>
<feature type="domain" description="Aminomethyltransferase C-terminal" evidence="7">
    <location>
        <begin position="933"/>
        <end position="1022"/>
    </location>
</feature>
<dbReference type="Pfam" id="PF13510">
    <property type="entry name" value="Fer2_4"/>
    <property type="match status" value="1"/>
</dbReference>
<comment type="subcellular location">
    <subcellularLocation>
        <location evidence="3">Cytoplasm</location>
    </subcellularLocation>
</comment>
<dbReference type="Pfam" id="PF08669">
    <property type="entry name" value="GCV_T_C"/>
    <property type="match status" value="1"/>
</dbReference>
<evidence type="ECO:0000259" key="5">
    <source>
        <dbReference type="Pfam" id="PF01571"/>
    </source>
</evidence>
<dbReference type="EC" id="1.5.3.24" evidence="3"/>
<dbReference type="SUPFAM" id="SSF103025">
    <property type="entry name" value="Folate-binding domain"/>
    <property type="match status" value="1"/>
</dbReference>
<dbReference type="SUPFAM" id="SSF101790">
    <property type="entry name" value="Aminomethyltransferase beta-barrel domain"/>
    <property type="match status" value="1"/>
</dbReference>
<dbReference type="Gene3D" id="3.10.20.440">
    <property type="entry name" value="2Fe-2S iron-sulphur cluster binding domain, sarcosine oxidase, alpha subunit, N-terminal domain"/>
    <property type="match status" value="1"/>
</dbReference>
<evidence type="ECO:0000259" key="6">
    <source>
        <dbReference type="Pfam" id="PF07992"/>
    </source>
</evidence>
<feature type="domain" description="GCVT N-terminal" evidence="5">
    <location>
        <begin position="642"/>
        <end position="914"/>
    </location>
</feature>
<keyword evidence="3" id="KW-0520">NAD</keyword>
<feature type="region of interest" description="Disordered" evidence="4">
    <location>
        <begin position="22"/>
        <end position="61"/>
    </location>
</feature>
<dbReference type="EMBL" id="JAERRC010000015">
    <property type="protein sequence ID" value="MBL0704961.1"/>
    <property type="molecule type" value="Genomic_DNA"/>
</dbReference>
<evidence type="ECO:0000256" key="3">
    <source>
        <dbReference type="PIRNR" id="PIRNR037980"/>
    </source>
</evidence>
<dbReference type="Gene3D" id="3.30.1360.120">
    <property type="entry name" value="Probable tRNA modification gtpase trme, domain 1"/>
    <property type="match status" value="1"/>
</dbReference>
<comment type="caution">
    <text evidence="9">The sequence shown here is derived from an EMBL/GenBank/DDBJ whole genome shotgun (WGS) entry which is preliminary data.</text>
</comment>
<comment type="similarity">
    <text evidence="1 3">Belongs to the GcvT family.</text>
</comment>
<proteinExistence type="inferred from homology"/>
<evidence type="ECO:0000256" key="2">
    <source>
        <dbReference type="ARBA" id="ARBA00023002"/>
    </source>
</evidence>
<dbReference type="InterPro" id="IPR027266">
    <property type="entry name" value="TrmE/GcvT-like"/>
</dbReference>
<evidence type="ECO:0000313" key="9">
    <source>
        <dbReference type="EMBL" id="MBL0704961.1"/>
    </source>
</evidence>
<keyword evidence="3" id="KW-0963">Cytoplasm</keyword>
<accession>A0ABS1JZY2</accession>
<dbReference type="Pfam" id="PF17806">
    <property type="entry name" value="SO_alpha_A3"/>
    <property type="match status" value="1"/>
</dbReference>
<comment type="catalytic activity">
    <reaction evidence="3">
        <text>sarcosine + (6S)-5,6,7,8-tetrahydrofolate + O2 = (6R)-5,10-methylene-5,6,7,8-tetrahydrofolate + glycine + H2O2</text>
        <dbReference type="Rhea" id="RHEA:70455"/>
        <dbReference type="ChEBI" id="CHEBI:15379"/>
        <dbReference type="ChEBI" id="CHEBI:15636"/>
        <dbReference type="ChEBI" id="CHEBI:16240"/>
        <dbReference type="ChEBI" id="CHEBI:57305"/>
        <dbReference type="ChEBI" id="CHEBI:57433"/>
        <dbReference type="ChEBI" id="CHEBI:57453"/>
        <dbReference type="EC" id="1.5.3.24"/>
    </reaction>
</comment>
<protein>
    <recommendedName>
        <fullName evidence="3">Sarcosine oxidase subunit alpha</fullName>
        <ecNumber evidence="3">1.5.3.24</ecNumber>
    </recommendedName>
</protein>
<keyword evidence="2 3" id="KW-0560">Oxidoreductase</keyword>
<evidence type="ECO:0000259" key="7">
    <source>
        <dbReference type="Pfam" id="PF08669"/>
    </source>
</evidence>
<keyword evidence="10" id="KW-1185">Reference proteome</keyword>
<feature type="domain" description="FAD/NAD(P)-binding" evidence="6">
    <location>
        <begin position="176"/>
        <end position="448"/>
    </location>
</feature>
<dbReference type="PANTHER" id="PTHR43757">
    <property type="entry name" value="AMINOMETHYLTRANSFERASE"/>
    <property type="match status" value="1"/>
</dbReference>
<reference evidence="9 10" key="1">
    <citation type="submission" date="2021-01" db="EMBL/GenBank/DDBJ databases">
        <title>Genome public.</title>
        <authorList>
            <person name="Liu C."/>
            <person name="Sun Q."/>
        </authorList>
    </citation>
    <scope>NUCLEOTIDE SEQUENCE [LARGE SCALE GENOMIC DNA]</scope>
    <source>
        <strain evidence="9 10">JC656</strain>
    </source>
</reference>